<proteinExistence type="predicted"/>
<reference evidence="1 2" key="1">
    <citation type="submission" date="2017-02" db="EMBL/GenBank/DDBJ databases">
        <authorList>
            <person name="Peterson S.W."/>
        </authorList>
    </citation>
    <scope>NUCLEOTIDE SEQUENCE [LARGE SCALE GENOMIC DNA]</scope>
    <source>
        <strain evidence="1 2">P15</strain>
    </source>
</reference>
<dbReference type="AlphaFoldDB" id="A0A1T5LF75"/>
<gene>
    <name evidence="1" type="ORF">SAMN06296058_2410</name>
</gene>
<protein>
    <recommendedName>
        <fullName evidence="3">Alanine acetyltransferase</fullName>
    </recommendedName>
</protein>
<name>A0A1T5LF75_9GAMM</name>
<dbReference type="EMBL" id="FUZV01000002">
    <property type="protein sequence ID" value="SKC74504.1"/>
    <property type="molecule type" value="Genomic_DNA"/>
</dbReference>
<organism evidence="1 2">
    <name type="scientific">Pseudoxanthomonas indica</name>
    <dbReference type="NCBI Taxonomy" id="428993"/>
    <lineage>
        <taxon>Bacteria</taxon>
        <taxon>Pseudomonadati</taxon>
        <taxon>Pseudomonadota</taxon>
        <taxon>Gammaproteobacteria</taxon>
        <taxon>Lysobacterales</taxon>
        <taxon>Lysobacteraceae</taxon>
        <taxon>Pseudoxanthomonas</taxon>
    </lineage>
</organism>
<accession>A0A1T5LF75</accession>
<evidence type="ECO:0000313" key="1">
    <source>
        <dbReference type="EMBL" id="SKC74504.1"/>
    </source>
</evidence>
<dbReference type="RefSeq" id="WP_079724775.1">
    <property type="nucleotide sequence ID" value="NZ_BMCL01000001.1"/>
</dbReference>
<dbReference type="Proteomes" id="UP000190341">
    <property type="component" value="Unassembled WGS sequence"/>
</dbReference>
<sequence length="148" mass="15416">MSLVDAALPWSAEQQEWLAALGYTVYASGSVTEAVEPEAVAAATPAPETANAAPVTARAQARVAPLLDEAAPARPAAAARPAARPRAAGARLPDRLHFALIRASGCNPNAEGAAEIFAQWPASAELRGNPSAKRALWPRLRALRRPVP</sequence>
<evidence type="ECO:0008006" key="3">
    <source>
        <dbReference type="Google" id="ProtNLM"/>
    </source>
</evidence>
<evidence type="ECO:0000313" key="2">
    <source>
        <dbReference type="Proteomes" id="UP000190341"/>
    </source>
</evidence>
<dbReference type="STRING" id="428993.SAMN06296058_2410"/>
<keyword evidence="2" id="KW-1185">Reference proteome</keyword>
<dbReference type="OrthoDB" id="6028548at2"/>